<evidence type="ECO:0000313" key="7">
    <source>
        <dbReference type="Proteomes" id="UP000437736"/>
    </source>
</evidence>
<evidence type="ECO:0000259" key="5">
    <source>
        <dbReference type="Pfam" id="PF00496"/>
    </source>
</evidence>
<dbReference type="InterPro" id="IPR039424">
    <property type="entry name" value="SBP_5"/>
</dbReference>
<feature type="non-terminal residue" evidence="6">
    <location>
        <position position="256"/>
    </location>
</feature>
<organism evidence="6 7">
    <name type="scientific">Acidiferrimicrobium australe</name>
    <dbReference type="NCBI Taxonomy" id="2664430"/>
    <lineage>
        <taxon>Bacteria</taxon>
        <taxon>Bacillati</taxon>
        <taxon>Actinomycetota</taxon>
        <taxon>Acidimicrobiia</taxon>
        <taxon>Acidimicrobiales</taxon>
        <taxon>Acidimicrobiaceae</taxon>
        <taxon>Acidiferrimicrobium</taxon>
    </lineage>
</organism>
<gene>
    <name evidence="6" type="ORF">GHK86_05110</name>
</gene>
<comment type="similarity">
    <text evidence="2">Belongs to the bacterial solute-binding protein 5 family.</text>
</comment>
<protein>
    <submittedName>
        <fullName evidence="6">Peptide ABC transporter substrate-binding protein</fullName>
    </submittedName>
</protein>
<evidence type="ECO:0000256" key="1">
    <source>
        <dbReference type="ARBA" id="ARBA00004196"/>
    </source>
</evidence>
<comment type="subcellular location">
    <subcellularLocation>
        <location evidence="1">Cell envelope</location>
    </subcellularLocation>
</comment>
<dbReference type="InterPro" id="IPR000914">
    <property type="entry name" value="SBP_5_dom"/>
</dbReference>
<dbReference type="Proteomes" id="UP000437736">
    <property type="component" value="Unassembled WGS sequence"/>
</dbReference>
<name>A0ABW9QRL7_9ACTN</name>
<evidence type="ECO:0000256" key="3">
    <source>
        <dbReference type="ARBA" id="ARBA00022448"/>
    </source>
</evidence>
<proteinExistence type="inferred from homology"/>
<dbReference type="EMBL" id="WJHE01000214">
    <property type="protein sequence ID" value="MST32106.1"/>
    <property type="molecule type" value="Genomic_DNA"/>
</dbReference>
<keyword evidence="3" id="KW-0813">Transport</keyword>
<evidence type="ECO:0000256" key="2">
    <source>
        <dbReference type="ARBA" id="ARBA00005695"/>
    </source>
</evidence>
<comment type="caution">
    <text evidence="6">The sequence shown here is derived from an EMBL/GenBank/DDBJ whole genome shotgun (WGS) entry which is preliminary data.</text>
</comment>
<dbReference type="Gene3D" id="3.40.190.10">
    <property type="entry name" value="Periplasmic binding protein-like II"/>
    <property type="match status" value="1"/>
</dbReference>
<evidence type="ECO:0000313" key="6">
    <source>
        <dbReference type="EMBL" id="MST32106.1"/>
    </source>
</evidence>
<dbReference type="PANTHER" id="PTHR30290">
    <property type="entry name" value="PERIPLASMIC BINDING COMPONENT OF ABC TRANSPORTER"/>
    <property type="match status" value="1"/>
</dbReference>
<dbReference type="SUPFAM" id="SSF53850">
    <property type="entry name" value="Periplasmic binding protein-like II"/>
    <property type="match status" value="1"/>
</dbReference>
<keyword evidence="7" id="KW-1185">Reference proteome</keyword>
<evidence type="ECO:0000256" key="4">
    <source>
        <dbReference type="ARBA" id="ARBA00022729"/>
    </source>
</evidence>
<reference evidence="6 7" key="1">
    <citation type="submission" date="2019-11" db="EMBL/GenBank/DDBJ databases">
        <title>Acidiferrimicrobium australis gen. nov., sp. nov., an acidophilic and obligately heterotrophic, member of the Actinobacteria that catalyses dissimilatory oxido- reduction of iron isolated from metal-rich acidic water in Chile.</title>
        <authorList>
            <person name="Gonzalez D."/>
            <person name="Huber K."/>
            <person name="Hedrich S."/>
            <person name="Rojas-Villalobos C."/>
            <person name="Quatrini R."/>
            <person name="Dinamarca M.A."/>
            <person name="Schwarz A."/>
            <person name="Canales C."/>
            <person name="Nancucheo I."/>
        </authorList>
    </citation>
    <scope>NUCLEOTIDE SEQUENCE [LARGE SCALE GENOMIC DNA]</scope>
    <source>
        <strain evidence="6 7">USS-CCA1</strain>
    </source>
</reference>
<dbReference type="Pfam" id="PF00496">
    <property type="entry name" value="SBP_bac_5"/>
    <property type="match status" value="1"/>
</dbReference>
<keyword evidence="4" id="KW-0732">Signal</keyword>
<dbReference type="Gene3D" id="3.10.105.10">
    <property type="entry name" value="Dipeptide-binding Protein, Domain 3"/>
    <property type="match status" value="1"/>
</dbReference>
<accession>A0ABW9QRL7</accession>
<dbReference type="PANTHER" id="PTHR30290:SF10">
    <property type="entry name" value="PERIPLASMIC OLIGOPEPTIDE-BINDING PROTEIN-RELATED"/>
    <property type="match status" value="1"/>
</dbReference>
<feature type="domain" description="Solute-binding protein family 5" evidence="5">
    <location>
        <begin position="1"/>
        <end position="252"/>
    </location>
</feature>
<sequence length="256" mass="28336">YQFVVHLKKAYNPNWFTGNQLTWIYPLPQQAWDKTCATCAVGHNASTPAGALKVFNFLYQSSSAVSTYATNPLWKTVDGPWVMKAYNATTYHTVLAANPRYTGPGKPKLAGYQIYSFSSDTAELDAVRSGTVDFGYIPYSDAGQISYFKSSGYNVEPWSYFYNDAMEFGYTGPWKALVGQLYIRQALQHLVDQPLYIKQTMHGYGLPDYGIAPAYPGSKYVAPALRTNPYPYSVAAATKLLTSHGWAKGANGIDVC</sequence>
<feature type="non-terminal residue" evidence="6">
    <location>
        <position position="1"/>
    </location>
</feature>